<evidence type="ECO:0000313" key="8">
    <source>
        <dbReference type="EMBL" id="SLM36428.1"/>
    </source>
</evidence>
<evidence type="ECO:0000313" key="9">
    <source>
        <dbReference type="Proteomes" id="UP000192927"/>
    </source>
</evidence>
<dbReference type="AlphaFoldDB" id="A0A1W5CZW6"/>
<dbReference type="GO" id="GO:0005739">
    <property type="term" value="C:mitochondrion"/>
    <property type="evidence" value="ECO:0007669"/>
    <property type="project" value="UniProtKB-SubCell"/>
</dbReference>
<feature type="domain" description="Enoyl-CoA hydratase/isomerase" evidence="7">
    <location>
        <begin position="44"/>
        <end position="391"/>
    </location>
</feature>
<protein>
    <recommendedName>
        <fullName evidence="3">3-hydroxyisobutyryl-CoA hydrolase</fullName>
        <ecNumber evidence="3">3.1.2.4</ecNumber>
    </recommendedName>
    <alternativeName>
        <fullName evidence="6">3-hydroxyisobutyryl-coenzyme A hydrolase</fullName>
    </alternativeName>
</protein>
<dbReference type="Gene3D" id="3.90.226.10">
    <property type="entry name" value="2-enoyl-CoA Hydratase, Chain A, domain 1"/>
    <property type="match status" value="1"/>
</dbReference>
<dbReference type="Pfam" id="PF16113">
    <property type="entry name" value="ECH_2"/>
    <property type="match status" value="1"/>
</dbReference>
<reference evidence="9" key="1">
    <citation type="submission" date="2017-03" db="EMBL/GenBank/DDBJ databases">
        <authorList>
            <person name="Sharma R."/>
            <person name="Thines M."/>
        </authorList>
    </citation>
    <scope>NUCLEOTIDE SEQUENCE [LARGE SCALE GENOMIC DNA]</scope>
</reference>
<dbReference type="PANTHER" id="PTHR43176:SF3">
    <property type="entry name" value="3-HYDROXYISOBUTYRYL-COA HYDROLASE, MITOCHONDRIAL"/>
    <property type="match status" value="1"/>
</dbReference>
<dbReference type="InterPro" id="IPR018376">
    <property type="entry name" value="Enoyl-CoA_hyd/isom_CS"/>
</dbReference>
<dbReference type="GO" id="GO:0003860">
    <property type="term" value="F:3-hydroxyisobutyryl-CoA hydrolase activity"/>
    <property type="evidence" value="ECO:0007669"/>
    <property type="project" value="UniProtKB-EC"/>
</dbReference>
<proteinExistence type="predicted"/>
<evidence type="ECO:0000256" key="3">
    <source>
        <dbReference type="ARBA" id="ARBA00011915"/>
    </source>
</evidence>
<keyword evidence="5" id="KW-0496">Mitochondrion</keyword>
<name>A0A1W5CZW6_9LECA</name>
<sequence>MPLKARILNPAIAGQAKMSTAVPIPREEPGDDPDDVLFNTLYGVRTIELNRPEKLNSLNGSMCRKIIPRLKEWEKSQLANVIIIAGTGPKAFCAGGDVAALAQLISKEGARGIQKSKDYFALEYRLDHLIATYSKPYIAYMDGITMGGGCGLSMHAPLRIATERTLFAMPETSIGFFPDVGASFFLPRLDGHTGTYLALTSSRLHGVNAFYAGIATHYIDSSSLGALTARLAELVFPDHAPLPTRLAAVAATLDEFHAGLPHDQLALFAGPLRQAIDRCFRHHALEDILAALRREEQSAGATAAWAAQTRRTLAERSPTSLKVALRAMRVAARWSIAETFQREWALAGKMVEHPDFVEGVAARLVAKPARAPTWTPGEVEEVGVEEVDRFFRVEGGRKLELLEGGMDYSEYPFAGQNSHV</sequence>
<comment type="subcellular location">
    <subcellularLocation>
        <location evidence="2">Mitochondrion</location>
    </subcellularLocation>
</comment>
<evidence type="ECO:0000256" key="6">
    <source>
        <dbReference type="ARBA" id="ARBA00031181"/>
    </source>
</evidence>
<dbReference type="CDD" id="cd06558">
    <property type="entry name" value="crotonase-like"/>
    <property type="match status" value="1"/>
</dbReference>
<dbReference type="NCBIfam" id="NF004127">
    <property type="entry name" value="PRK05617.1"/>
    <property type="match status" value="1"/>
</dbReference>
<dbReference type="Proteomes" id="UP000192927">
    <property type="component" value="Unassembled WGS sequence"/>
</dbReference>
<dbReference type="InterPro" id="IPR032259">
    <property type="entry name" value="HIBYL-CoA-H"/>
</dbReference>
<dbReference type="InterPro" id="IPR045004">
    <property type="entry name" value="ECH_dom"/>
</dbReference>
<dbReference type="PANTHER" id="PTHR43176">
    <property type="entry name" value="3-HYDROXYISOBUTYRYL-COA HYDROLASE-RELATED"/>
    <property type="match status" value="1"/>
</dbReference>
<evidence type="ECO:0000256" key="1">
    <source>
        <dbReference type="ARBA" id="ARBA00001709"/>
    </source>
</evidence>
<dbReference type="InterPro" id="IPR029045">
    <property type="entry name" value="ClpP/crotonase-like_dom_sf"/>
</dbReference>
<organism evidence="8 9">
    <name type="scientific">Lasallia pustulata</name>
    <dbReference type="NCBI Taxonomy" id="136370"/>
    <lineage>
        <taxon>Eukaryota</taxon>
        <taxon>Fungi</taxon>
        <taxon>Dikarya</taxon>
        <taxon>Ascomycota</taxon>
        <taxon>Pezizomycotina</taxon>
        <taxon>Lecanoromycetes</taxon>
        <taxon>OSLEUM clade</taxon>
        <taxon>Umbilicariomycetidae</taxon>
        <taxon>Umbilicariales</taxon>
        <taxon>Umbilicariaceae</taxon>
        <taxon>Lasallia</taxon>
    </lineage>
</organism>
<evidence type="ECO:0000256" key="4">
    <source>
        <dbReference type="ARBA" id="ARBA00022801"/>
    </source>
</evidence>
<evidence type="ECO:0000256" key="2">
    <source>
        <dbReference type="ARBA" id="ARBA00004173"/>
    </source>
</evidence>
<keyword evidence="4 8" id="KW-0378">Hydrolase</keyword>
<keyword evidence="9" id="KW-1185">Reference proteome</keyword>
<dbReference type="SUPFAM" id="SSF52096">
    <property type="entry name" value="ClpP/crotonase"/>
    <property type="match status" value="1"/>
</dbReference>
<dbReference type="PROSITE" id="PS00166">
    <property type="entry name" value="ENOYL_COA_HYDRATASE"/>
    <property type="match status" value="1"/>
</dbReference>
<dbReference type="FunFam" id="3.90.226.10:FF:000026">
    <property type="entry name" value="3-hydroxyisobutyryl-CoA hydrolase, mitochondrial"/>
    <property type="match status" value="1"/>
</dbReference>
<evidence type="ECO:0000259" key="7">
    <source>
        <dbReference type="Pfam" id="PF16113"/>
    </source>
</evidence>
<evidence type="ECO:0000256" key="5">
    <source>
        <dbReference type="ARBA" id="ARBA00023128"/>
    </source>
</evidence>
<dbReference type="GO" id="GO:0006574">
    <property type="term" value="P:L-valine catabolic process"/>
    <property type="evidence" value="ECO:0007669"/>
    <property type="project" value="TreeGrafter"/>
</dbReference>
<accession>A0A1W5CZW6</accession>
<dbReference type="EC" id="3.1.2.4" evidence="3"/>
<comment type="catalytic activity">
    <reaction evidence="1">
        <text>3-hydroxy-2-methylpropanoyl-CoA + H2O = 3-hydroxy-2-methylpropanoate + CoA + H(+)</text>
        <dbReference type="Rhea" id="RHEA:20888"/>
        <dbReference type="ChEBI" id="CHEBI:11805"/>
        <dbReference type="ChEBI" id="CHEBI:15377"/>
        <dbReference type="ChEBI" id="CHEBI:15378"/>
        <dbReference type="ChEBI" id="CHEBI:57287"/>
        <dbReference type="ChEBI" id="CHEBI:57340"/>
        <dbReference type="EC" id="3.1.2.4"/>
    </reaction>
</comment>
<dbReference type="EMBL" id="FWEW01001082">
    <property type="protein sequence ID" value="SLM36428.1"/>
    <property type="molecule type" value="Genomic_DNA"/>
</dbReference>